<evidence type="ECO:0000256" key="3">
    <source>
        <dbReference type="ARBA" id="ARBA00022692"/>
    </source>
</evidence>
<dbReference type="KEGG" id="soy:115875653"/>
<keyword evidence="8" id="KW-0807">Transducer</keyword>
<dbReference type="GO" id="GO:0007165">
    <property type="term" value="P:signal transduction"/>
    <property type="evidence" value="ECO:0007669"/>
    <property type="project" value="UniProtKB-KW"/>
</dbReference>
<dbReference type="AlphaFoldDB" id="A0A6J2X7R7"/>
<keyword evidence="4" id="KW-0552">Olfaction</keyword>
<dbReference type="Proteomes" id="UP000504635">
    <property type="component" value="Unplaced"/>
</dbReference>
<evidence type="ECO:0000256" key="4">
    <source>
        <dbReference type="ARBA" id="ARBA00022725"/>
    </source>
</evidence>
<evidence type="ECO:0000313" key="11">
    <source>
        <dbReference type="RefSeq" id="XP_030747035.1"/>
    </source>
</evidence>
<keyword evidence="7" id="KW-0675">Receptor</keyword>
<dbReference type="InterPro" id="IPR036397">
    <property type="entry name" value="RNaseH_sf"/>
</dbReference>
<accession>A0A6J2X7R7</accession>
<evidence type="ECO:0000256" key="1">
    <source>
        <dbReference type="ARBA" id="ARBA00004141"/>
    </source>
</evidence>
<evidence type="ECO:0000256" key="9">
    <source>
        <dbReference type="SAM" id="Phobius"/>
    </source>
</evidence>
<keyword evidence="6 9" id="KW-0472">Membrane</keyword>
<dbReference type="Pfam" id="PF02949">
    <property type="entry name" value="7tm_6"/>
    <property type="match status" value="1"/>
</dbReference>
<dbReference type="InterPro" id="IPR004117">
    <property type="entry name" value="7tm6_olfct_rcpt"/>
</dbReference>
<dbReference type="OrthoDB" id="6784319at2759"/>
<dbReference type="GO" id="GO:0005549">
    <property type="term" value="F:odorant binding"/>
    <property type="evidence" value="ECO:0007669"/>
    <property type="project" value="InterPro"/>
</dbReference>
<name>A0A6J2X7R7_SITOR</name>
<dbReference type="Gene3D" id="3.30.420.10">
    <property type="entry name" value="Ribonuclease H-like superfamily/Ribonuclease H"/>
    <property type="match status" value="1"/>
</dbReference>
<dbReference type="PANTHER" id="PTHR46060">
    <property type="entry name" value="MARINER MOS1 TRANSPOSASE-LIKE PROTEIN"/>
    <property type="match status" value="1"/>
</dbReference>
<evidence type="ECO:0000256" key="6">
    <source>
        <dbReference type="ARBA" id="ARBA00023136"/>
    </source>
</evidence>
<feature type="transmembrane region" description="Helical" evidence="9">
    <location>
        <begin position="121"/>
        <end position="140"/>
    </location>
</feature>
<evidence type="ECO:0000256" key="8">
    <source>
        <dbReference type="ARBA" id="ARBA00023224"/>
    </source>
</evidence>
<keyword evidence="10" id="KW-1185">Reference proteome</keyword>
<dbReference type="GO" id="GO:0003676">
    <property type="term" value="F:nucleic acid binding"/>
    <property type="evidence" value="ECO:0007669"/>
    <property type="project" value="InterPro"/>
</dbReference>
<keyword evidence="2" id="KW-0716">Sensory transduction</keyword>
<evidence type="ECO:0000313" key="10">
    <source>
        <dbReference type="Proteomes" id="UP000504635"/>
    </source>
</evidence>
<gene>
    <name evidence="11" type="primary">LOC115875653</name>
</gene>
<dbReference type="GO" id="GO:0004984">
    <property type="term" value="F:olfactory receptor activity"/>
    <property type="evidence" value="ECO:0007669"/>
    <property type="project" value="InterPro"/>
</dbReference>
<keyword evidence="5 9" id="KW-1133">Transmembrane helix</keyword>
<feature type="transmembrane region" description="Helical" evidence="9">
    <location>
        <begin position="95"/>
        <end position="115"/>
    </location>
</feature>
<dbReference type="InParanoid" id="A0A6J2X7R7"/>
<keyword evidence="3 9" id="KW-0812">Transmembrane</keyword>
<comment type="subcellular location">
    <subcellularLocation>
        <location evidence="1">Membrane</location>
        <topology evidence="1">Multi-pass membrane protein</topology>
    </subcellularLocation>
</comment>
<proteinExistence type="predicted"/>
<sequence>MAKLYELRYELVPHPPYSPDLAPSDYYLFPDFKKWLRQRPILRTWKGIEKLENRWTKCIELNGDYVEKNISNLIQHYLHFFSYIGLLCDDNASRYVGGTLMVVGLSTVPFFIKFMHTFEELGGITFLFPLGLFVMAFEIFNAGQGIEDQFEEIYTALFNVRWYWWNNQNKKSYVMIISMLQQVKSLYIGINSKVNRRGFLRVN</sequence>
<evidence type="ECO:0000256" key="7">
    <source>
        <dbReference type="ARBA" id="ARBA00023170"/>
    </source>
</evidence>
<dbReference type="RefSeq" id="XP_030747035.1">
    <property type="nucleotide sequence ID" value="XM_030891175.1"/>
</dbReference>
<dbReference type="InterPro" id="IPR052709">
    <property type="entry name" value="Transposase-MT_Hybrid"/>
</dbReference>
<protein>
    <submittedName>
        <fullName evidence="11">Uncharacterized protein LOC115875653</fullName>
    </submittedName>
</protein>
<dbReference type="PANTHER" id="PTHR46060:SF1">
    <property type="entry name" value="MARINER MOS1 TRANSPOSASE-LIKE PROTEIN"/>
    <property type="match status" value="1"/>
</dbReference>
<organism evidence="10 11">
    <name type="scientific">Sitophilus oryzae</name>
    <name type="common">Rice weevil</name>
    <name type="synonym">Curculio oryzae</name>
    <dbReference type="NCBI Taxonomy" id="7048"/>
    <lineage>
        <taxon>Eukaryota</taxon>
        <taxon>Metazoa</taxon>
        <taxon>Ecdysozoa</taxon>
        <taxon>Arthropoda</taxon>
        <taxon>Hexapoda</taxon>
        <taxon>Insecta</taxon>
        <taxon>Pterygota</taxon>
        <taxon>Neoptera</taxon>
        <taxon>Endopterygota</taxon>
        <taxon>Coleoptera</taxon>
        <taxon>Polyphaga</taxon>
        <taxon>Cucujiformia</taxon>
        <taxon>Curculionidae</taxon>
        <taxon>Dryophthorinae</taxon>
        <taxon>Sitophilus</taxon>
    </lineage>
</organism>
<evidence type="ECO:0000256" key="2">
    <source>
        <dbReference type="ARBA" id="ARBA00022606"/>
    </source>
</evidence>
<dbReference type="GO" id="GO:0016020">
    <property type="term" value="C:membrane"/>
    <property type="evidence" value="ECO:0007669"/>
    <property type="project" value="UniProtKB-SubCell"/>
</dbReference>
<reference evidence="11" key="1">
    <citation type="submission" date="2025-08" db="UniProtKB">
        <authorList>
            <consortium name="RefSeq"/>
        </authorList>
    </citation>
    <scope>IDENTIFICATION</scope>
    <source>
        <tissue evidence="11">Gonads</tissue>
    </source>
</reference>
<dbReference type="GeneID" id="115875653"/>
<evidence type="ECO:0000256" key="5">
    <source>
        <dbReference type="ARBA" id="ARBA00022989"/>
    </source>
</evidence>